<proteinExistence type="predicted"/>
<dbReference type="PANTHER" id="PTHR33074">
    <property type="entry name" value="EXPRESSED PROTEIN-RELATED"/>
    <property type="match status" value="1"/>
</dbReference>
<evidence type="ECO:0000313" key="2">
    <source>
        <dbReference type="EMBL" id="KAF8672489.1"/>
    </source>
</evidence>
<dbReference type="Pfam" id="PF07762">
    <property type="entry name" value="DUF1618"/>
    <property type="match status" value="1"/>
</dbReference>
<protein>
    <recommendedName>
        <fullName evidence="1">DUF1618 domain-containing protein</fullName>
    </recommendedName>
</protein>
<dbReference type="Proteomes" id="UP000636709">
    <property type="component" value="Unassembled WGS sequence"/>
</dbReference>
<gene>
    <name evidence="2" type="ORF">HU200_049703</name>
</gene>
<keyword evidence="3" id="KW-1185">Reference proteome</keyword>
<name>A0A835B4J1_9POAL</name>
<sequence>MAAAGAAPLPSWVMLERFVFRRDDPETFREDERTSARSVTSAGAPFHISFILAEPPTPSRLYVSWPEGPKEGIVCHLVAAHRGLVLLRLDSVVMESTEKHPTPFKMVIHDYFVYIPGPLRPSLKLLPAYAKDNSIVGRPILYPFETHSVGLLRRGEEEFALAYLGIARYSRSVGAQLWVLRSTVAPPSNSGGDSCVVEKWEIKKIPIKYRDEEFKELYYWLSHAVVPFQNSLCWVNYNQGILFCDDVLGDRPSVSYHRLPMDSFLRQHTRKTRNELYRGLCVTEGGQKLMFVDVARDDGTGIGQMAPSTGFTITSYIARRTDDGFMQWDPVDEVKSSELWEKNTPACLPRDVMILPLLSMDKPDAAHIVLYEWRDQVGKVSLVTIDLKDKRVVGSVVNYIRGVEDLATDDADLVNMKPY</sequence>
<comment type="caution">
    <text evidence="2">The sequence shown here is derived from an EMBL/GenBank/DDBJ whole genome shotgun (WGS) entry which is preliminary data.</text>
</comment>
<dbReference type="AlphaFoldDB" id="A0A835B4J1"/>
<reference evidence="2" key="1">
    <citation type="submission" date="2020-07" db="EMBL/GenBank/DDBJ databases">
        <title>Genome sequence and genetic diversity analysis of an under-domesticated orphan crop, white fonio (Digitaria exilis).</title>
        <authorList>
            <person name="Bennetzen J.L."/>
            <person name="Chen S."/>
            <person name="Ma X."/>
            <person name="Wang X."/>
            <person name="Yssel A.E.J."/>
            <person name="Chaluvadi S.R."/>
            <person name="Johnson M."/>
            <person name="Gangashetty P."/>
            <person name="Hamidou F."/>
            <person name="Sanogo M.D."/>
            <person name="Zwaenepoel A."/>
            <person name="Wallace J."/>
            <person name="Van De Peer Y."/>
            <person name="Van Deynze A."/>
        </authorList>
    </citation>
    <scope>NUCLEOTIDE SEQUENCE</scope>
    <source>
        <tissue evidence="2">Leaves</tissue>
    </source>
</reference>
<dbReference type="PANTHER" id="PTHR33074:SF97">
    <property type="entry name" value="DUF1618 DOMAIN-CONTAINING PROTEIN"/>
    <property type="match status" value="1"/>
</dbReference>
<dbReference type="EMBL" id="JACEFO010002221">
    <property type="protein sequence ID" value="KAF8672489.1"/>
    <property type="molecule type" value="Genomic_DNA"/>
</dbReference>
<dbReference type="OrthoDB" id="582452at2759"/>
<feature type="domain" description="DUF1618" evidence="1">
    <location>
        <begin position="234"/>
        <end position="365"/>
    </location>
</feature>
<organism evidence="2 3">
    <name type="scientific">Digitaria exilis</name>
    <dbReference type="NCBI Taxonomy" id="1010633"/>
    <lineage>
        <taxon>Eukaryota</taxon>
        <taxon>Viridiplantae</taxon>
        <taxon>Streptophyta</taxon>
        <taxon>Embryophyta</taxon>
        <taxon>Tracheophyta</taxon>
        <taxon>Spermatophyta</taxon>
        <taxon>Magnoliopsida</taxon>
        <taxon>Liliopsida</taxon>
        <taxon>Poales</taxon>
        <taxon>Poaceae</taxon>
        <taxon>PACMAD clade</taxon>
        <taxon>Panicoideae</taxon>
        <taxon>Panicodae</taxon>
        <taxon>Paniceae</taxon>
        <taxon>Anthephorinae</taxon>
        <taxon>Digitaria</taxon>
    </lineage>
</organism>
<evidence type="ECO:0000259" key="1">
    <source>
        <dbReference type="Pfam" id="PF07762"/>
    </source>
</evidence>
<evidence type="ECO:0000313" key="3">
    <source>
        <dbReference type="Proteomes" id="UP000636709"/>
    </source>
</evidence>
<dbReference type="InterPro" id="IPR011676">
    <property type="entry name" value="DUF1618"/>
</dbReference>
<accession>A0A835B4J1</accession>